<comment type="similarity">
    <text evidence="7">Belongs to the high-potential iron-sulfur protein (HiPIP) family.</text>
</comment>
<reference evidence="11" key="3">
    <citation type="submission" date="2025-08" db="UniProtKB">
        <authorList>
            <consortium name="RefSeq"/>
        </authorList>
    </citation>
    <scope>IDENTIFICATION</scope>
</reference>
<comment type="subunit">
    <text evidence="7">Homodimer.</text>
</comment>
<reference evidence="11" key="2">
    <citation type="journal article" date="2000" name="Proc. Natl. Acad. Sci. U.S.A.">
        <title>Crystal structures of photosynthetic reaction center and high-potential iron-sulfur protein from Thermochromatium tepidum: thermostability and electron transfer.</title>
        <authorList>
            <person name="Nogi T."/>
            <person name="Fathir I."/>
            <person name="Kobayashi M."/>
            <person name="Nozawa T."/>
            <person name="Miki K."/>
        </authorList>
    </citation>
    <scope>NUCLEOTIDE SEQUENCE</scope>
</reference>
<dbReference type="PROSITE" id="PS51373">
    <property type="entry name" value="HIPIP"/>
    <property type="match status" value="1"/>
</dbReference>
<evidence type="ECO:0000256" key="1">
    <source>
        <dbReference type="ARBA" id="ARBA00022448"/>
    </source>
</evidence>
<evidence type="ECO:0000256" key="5">
    <source>
        <dbReference type="ARBA" id="ARBA00023004"/>
    </source>
</evidence>
<keyword evidence="1 7" id="KW-0813">Transport</keyword>
<feature type="domain" description="High potential iron-sulfur proteins family profile" evidence="9">
    <location>
        <begin position="26"/>
        <end position="95"/>
    </location>
</feature>
<name>A0A8B6X5F7_9BURK</name>
<evidence type="ECO:0000313" key="11">
    <source>
        <dbReference type="RefSeq" id="WP_028312351.1"/>
    </source>
</evidence>
<evidence type="ECO:0000256" key="8">
    <source>
        <dbReference type="SAM" id="SignalP"/>
    </source>
</evidence>
<keyword evidence="5 7" id="KW-0408">Iron</keyword>
<dbReference type="AlphaFoldDB" id="A0A8B6X5F7"/>
<feature type="signal peptide" evidence="8">
    <location>
        <begin position="1"/>
        <end position="32"/>
    </location>
</feature>
<dbReference type="Gene3D" id="4.10.490.10">
    <property type="entry name" value="High potential iron-sulphur protein"/>
    <property type="match status" value="1"/>
</dbReference>
<dbReference type="PROSITE" id="PS51318">
    <property type="entry name" value="TAT"/>
    <property type="match status" value="1"/>
</dbReference>
<keyword evidence="10" id="KW-1185">Reference proteome</keyword>
<dbReference type="InterPro" id="IPR006311">
    <property type="entry name" value="TAT_signal"/>
</dbReference>
<protein>
    <recommendedName>
        <fullName evidence="7">High-potential iron-sulfur protein</fullName>
        <shortName evidence="7">HiPIP</shortName>
    </recommendedName>
</protein>
<sequence>MSQTDLSRRQVFKMAGALAAIPVIAVCGSAHAASNAAMRNALKYVDQPGPDGKHCAICIQFVPGAKPTDKGGCNAIPGDTEISPNGYCGAFVQKK</sequence>
<accession>A0A8B6X5F7</accession>
<dbReference type="GO" id="GO:0019646">
    <property type="term" value="P:aerobic electron transport chain"/>
    <property type="evidence" value="ECO:0007669"/>
    <property type="project" value="InterPro"/>
</dbReference>
<evidence type="ECO:0000256" key="6">
    <source>
        <dbReference type="ARBA" id="ARBA00023014"/>
    </source>
</evidence>
<evidence type="ECO:0000256" key="7">
    <source>
        <dbReference type="RuleBase" id="RU000620"/>
    </source>
</evidence>
<evidence type="ECO:0000259" key="9">
    <source>
        <dbReference type="PROSITE" id="PS51373"/>
    </source>
</evidence>
<keyword evidence="2 7" id="KW-0004">4Fe-4S</keyword>
<reference evidence="11" key="1">
    <citation type="journal article" date="1991" name="J. Biol. Chem.">
        <title>The molecular structure of the high potential iron-sulfur protein isolated from Ectothiorhodospira halophila determined at 2.5-A resolution.</title>
        <authorList>
            <person name="Breiter D.R."/>
            <person name="Meyer T.E."/>
            <person name="Rayment I."/>
            <person name="Holden H.M."/>
        </authorList>
    </citation>
    <scope>NUCLEOTIDE SEQUENCE</scope>
</reference>
<evidence type="ECO:0000313" key="10">
    <source>
        <dbReference type="Proteomes" id="UP000675920"/>
    </source>
</evidence>
<keyword evidence="3 7" id="KW-0479">Metal-binding</keyword>
<evidence type="ECO:0000256" key="2">
    <source>
        <dbReference type="ARBA" id="ARBA00022485"/>
    </source>
</evidence>
<dbReference type="GO" id="GO:0051539">
    <property type="term" value="F:4 iron, 4 sulfur cluster binding"/>
    <property type="evidence" value="ECO:0007669"/>
    <property type="project" value="UniProtKB-KW"/>
</dbReference>
<dbReference type="GO" id="GO:0009055">
    <property type="term" value="F:electron transfer activity"/>
    <property type="evidence" value="ECO:0007669"/>
    <property type="project" value="InterPro"/>
</dbReference>
<keyword evidence="8" id="KW-0732">Signal</keyword>
<dbReference type="OrthoDB" id="5334781at2"/>
<proteinExistence type="inferred from homology"/>
<evidence type="ECO:0000256" key="3">
    <source>
        <dbReference type="ARBA" id="ARBA00022723"/>
    </source>
</evidence>
<comment type="function">
    <text evidence="7">Specific class of high-redox-potential 4Fe-4S ferredoxins. Functions in anaerobic electron transport in most purple and in some other photosynthetic bacteria and in at least one genus (Paracoccus) of halophilic, denitrifying bacteria.</text>
</comment>
<dbReference type="InterPro" id="IPR000170">
    <property type="entry name" value="High_potential_FeS_prot"/>
</dbReference>
<dbReference type="GO" id="GO:0046872">
    <property type="term" value="F:metal ion binding"/>
    <property type="evidence" value="ECO:0007669"/>
    <property type="project" value="UniProtKB-KW"/>
</dbReference>
<keyword evidence="6 7" id="KW-0411">Iron-sulfur</keyword>
<dbReference type="SUPFAM" id="SSF57652">
    <property type="entry name" value="HIPIP (high potential iron protein)"/>
    <property type="match status" value="1"/>
</dbReference>
<evidence type="ECO:0000256" key="4">
    <source>
        <dbReference type="ARBA" id="ARBA00022982"/>
    </source>
</evidence>
<feature type="chain" id="PRO_5033998834" description="High-potential iron-sulfur protein" evidence="8">
    <location>
        <begin position="33"/>
        <end position="95"/>
    </location>
</feature>
<organism evidence="10 11">
    <name type="scientific">Derxia gummosa DSM 723</name>
    <dbReference type="NCBI Taxonomy" id="1121388"/>
    <lineage>
        <taxon>Bacteria</taxon>
        <taxon>Pseudomonadati</taxon>
        <taxon>Pseudomonadota</taxon>
        <taxon>Betaproteobacteria</taxon>
        <taxon>Burkholderiales</taxon>
        <taxon>Alcaligenaceae</taxon>
        <taxon>Derxia</taxon>
    </lineage>
</organism>
<dbReference type="Pfam" id="PF01355">
    <property type="entry name" value="HIPIP"/>
    <property type="match status" value="1"/>
</dbReference>
<dbReference type="Proteomes" id="UP000675920">
    <property type="component" value="Unplaced"/>
</dbReference>
<dbReference type="InterPro" id="IPR036369">
    <property type="entry name" value="HIPIP_sf"/>
</dbReference>
<dbReference type="RefSeq" id="WP_028312351.1">
    <property type="nucleotide sequence ID" value="NZ_AXWS01000018.1"/>
</dbReference>
<keyword evidence="4 7" id="KW-0249">Electron transport</keyword>